<evidence type="ECO:0000259" key="1">
    <source>
        <dbReference type="PROSITE" id="PS50146"/>
    </source>
</evidence>
<proteinExistence type="predicted"/>
<dbReference type="GO" id="GO:0001729">
    <property type="term" value="F:ceramide kinase activity"/>
    <property type="evidence" value="ECO:0007669"/>
    <property type="project" value="UniProtKB-EC"/>
</dbReference>
<name>A0A0Q9X703_DROWI</name>
<dbReference type="PROSITE" id="PS50146">
    <property type="entry name" value="DAGK"/>
    <property type="match status" value="1"/>
</dbReference>
<dbReference type="UniPathway" id="UPA00230"/>
<dbReference type="InterPro" id="IPR001206">
    <property type="entry name" value="Diacylglycerol_kinase_cat_dom"/>
</dbReference>
<organism evidence="2 3">
    <name type="scientific">Drosophila willistoni</name>
    <name type="common">Fruit fly</name>
    <dbReference type="NCBI Taxonomy" id="7260"/>
    <lineage>
        <taxon>Eukaryota</taxon>
        <taxon>Metazoa</taxon>
        <taxon>Ecdysozoa</taxon>
        <taxon>Arthropoda</taxon>
        <taxon>Hexapoda</taxon>
        <taxon>Insecta</taxon>
        <taxon>Pterygota</taxon>
        <taxon>Neoptera</taxon>
        <taxon>Endopterygota</taxon>
        <taxon>Diptera</taxon>
        <taxon>Brachycera</taxon>
        <taxon>Muscomorpha</taxon>
        <taxon>Ephydroidea</taxon>
        <taxon>Drosophilidae</taxon>
        <taxon>Drosophila</taxon>
        <taxon>Sophophora</taxon>
    </lineage>
</organism>
<dbReference type="InterPro" id="IPR017438">
    <property type="entry name" value="ATP-NAD_kinase_N"/>
</dbReference>
<reference evidence="2 3" key="1">
    <citation type="journal article" date="2007" name="Nature">
        <title>Evolution of genes and genomes on the Drosophila phylogeny.</title>
        <authorList>
            <consortium name="Drosophila 12 Genomes Consortium"/>
            <person name="Clark A.G."/>
            <person name="Eisen M.B."/>
            <person name="Smith D.R."/>
            <person name="Bergman C.M."/>
            <person name="Oliver B."/>
            <person name="Markow T.A."/>
            <person name="Kaufman T.C."/>
            <person name="Kellis M."/>
            <person name="Gelbart W."/>
            <person name="Iyer V.N."/>
            <person name="Pollard D.A."/>
            <person name="Sackton T.B."/>
            <person name="Larracuente A.M."/>
            <person name="Singh N.D."/>
            <person name="Abad J.P."/>
            <person name="Abt D.N."/>
            <person name="Adryan B."/>
            <person name="Aguade M."/>
            <person name="Akashi H."/>
            <person name="Anderson W.W."/>
            <person name="Aquadro C.F."/>
            <person name="Ardell D.H."/>
            <person name="Arguello R."/>
            <person name="Artieri C.G."/>
            <person name="Barbash D.A."/>
            <person name="Barker D."/>
            <person name="Barsanti P."/>
            <person name="Batterham P."/>
            <person name="Batzoglou S."/>
            <person name="Begun D."/>
            <person name="Bhutkar A."/>
            <person name="Blanco E."/>
            <person name="Bosak S.A."/>
            <person name="Bradley R.K."/>
            <person name="Brand A.D."/>
            <person name="Brent M.R."/>
            <person name="Brooks A.N."/>
            <person name="Brown R.H."/>
            <person name="Butlin R.K."/>
            <person name="Caggese C."/>
            <person name="Calvi B.R."/>
            <person name="Bernardo de Carvalho A."/>
            <person name="Caspi A."/>
            <person name="Castrezana S."/>
            <person name="Celniker S.E."/>
            <person name="Chang J.L."/>
            <person name="Chapple C."/>
            <person name="Chatterji S."/>
            <person name="Chinwalla A."/>
            <person name="Civetta A."/>
            <person name="Clifton S.W."/>
            <person name="Comeron J.M."/>
            <person name="Costello J.C."/>
            <person name="Coyne J.A."/>
            <person name="Daub J."/>
            <person name="David R.G."/>
            <person name="Delcher A.L."/>
            <person name="Delehaunty K."/>
            <person name="Do C.B."/>
            <person name="Ebling H."/>
            <person name="Edwards K."/>
            <person name="Eickbush T."/>
            <person name="Evans J.D."/>
            <person name="Filipski A."/>
            <person name="Findeiss S."/>
            <person name="Freyhult E."/>
            <person name="Fulton L."/>
            <person name="Fulton R."/>
            <person name="Garcia A.C."/>
            <person name="Gardiner A."/>
            <person name="Garfield D.A."/>
            <person name="Garvin B.E."/>
            <person name="Gibson G."/>
            <person name="Gilbert D."/>
            <person name="Gnerre S."/>
            <person name="Godfrey J."/>
            <person name="Good R."/>
            <person name="Gotea V."/>
            <person name="Gravely B."/>
            <person name="Greenberg A.J."/>
            <person name="Griffiths-Jones S."/>
            <person name="Gross S."/>
            <person name="Guigo R."/>
            <person name="Gustafson E.A."/>
            <person name="Haerty W."/>
            <person name="Hahn M.W."/>
            <person name="Halligan D.L."/>
            <person name="Halpern A.L."/>
            <person name="Halter G.M."/>
            <person name="Han M.V."/>
            <person name="Heger A."/>
            <person name="Hillier L."/>
            <person name="Hinrichs A.S."/>
            <person name="Holmes I."/>
            <person name="Hoskins R.A."/>
            <person name="Hubisz M.J."/>
            <person name="Hultmark D."/>
            <person name="Huntley M.A."/>
            <person name="Jaffe D.B."/>
            <person name="Jagadeeshan S."/>
            <person name="Jeck W.R."/>
            <person name="Johnson J."/>
            <person name="Jones C.D."/>
            <person name="Jordan W.C."/>
            <person name="Karpen G.H."/>
            <person name="Kataoka E."/>
            <person name="Keightley P.D."/>
            <person name="Kheradpour P."/>
            <person name="Kirkness E.F."/>
            <person name="Koerich L.B."/>
            <person name="Kristiansen K."/>
            <person name="Kudrna D."/>
            <person name="Kulathinal R.J."/>
            <person name="Kumar S."/>
            <person name="Kwok R."/>
            <person name="Lander E."/>
            <person name="Langley C.H."/>
            <person name="Lapoint R."/>
            <person name="Lazzaro B.P."/>
            <person name="Lee S.J."/>
            <person name="Levesque L."/>
            <person name="Li R."/>
            <person name="Lin C.F."/>
            <person name="Lin M.F."/>
            <person name="Lindblad-Toh K."/>
            <person name="Llopart A."/>
            <person name="Long M."/>
            <person name="Low L."/>
            <person name="Lozovsky E."/>
            <person name="Lu J."/>
            <person name="Luo M."/>
            <person name="Machado C.A."/>
            <person name="Makalowski W."/>
            <person name="Marzo M."/>
            <person name="Matsuda M."/>
            <person name="Matzkin L."/>
            <person name="McAllister B."/>
            <person name="McBride C.S."/>
            <person name="McKernan B."/>
            <person name="McKernan K."/>
            <person name="Mendez-Lago M."/>
            <person name="Minx P."/>
            <person name="Mollenhauer M.U."/>
            <person name="Montooth K."/>
            <person name="Mount S.M."/>
            <person name="Mu X."/>
            <person name="Myers E."/>
            <person name="Negre B."/>
            <person name="Newfeld S."/>
            <person name="Nielsen R."/>
            <person name="Noor M.A."/>
            <person name="O'Grady P."/>
            <person name="Pachter L."/>
            <person name="Papaceit M."/>
            <person name="Parisi M.J."/>
            <person name="Parisi M."/>
            <person name="Parts L."/>
            <person name="Pedersen J.S."/>
            <person name="Pesole G."/>
            <person name="Phillippy A.M."/>
            <person name="Ponting C.P."/>
            <person name="Pop M."/>
            <person name="Porcelli D."/>
            <person name="Powell J.R."/>
            <person name="Prohaska S."/>
            <person name="Pruitt K."/>
            <person name="Puig M."/>
            <person name="Quesneville H."/>
            <person name="Ram K.R."/>
            <person name="Rand D."/>
            <person name="Rasmussen M.D."/>
            <person name="Reed L.K."/>
            <person name="Reenan R."/>
            <person name="Reily A."/>
            <person name="Remington K.A."/>
            <person name="Rieger T.T."/>
            <person name="Ritchie M.G."/>
            <person name="Robin C."/>
            <person name="Rogers Y.H."/>
            <person name="Rohde C."/>
            <person name="Rozas J."/>
            <person name="Rubenfield M.J."/>
            <person name="Ruiz A."/>
            <person name="Russo S."/>
            <person name="Salzberg S.L."/>
            <person name="Sanchez-Gracia A."/>
            <person name="Saranga D.J."/>
            <person name="Sato H."/>
            <person name="Schaeffer S.W."/>
            <person name="Schatz M.C."/>
            <person name="Schlenke T."/>
            <person name="Schwartz R."/>
            <person name="Segarra C."/>
            <person name="Singh R.S."/>
            <person name="Sirot L."/>
            <person name="Sirota M."/>
            <person name="Sisneros N.B."/>
            <person name="Smith C.D."/>
            <person name="Smith T.F."/>
            <person name="Spieth J."/>
            <person name="Stage D.E."/>
            <person name="Stark A."/>
            <person name="Stephan W."/>
            <person name="Strausberg R.L."/>
            <person name="Strempel S."/>
            <person name="Sturgill D."/>
            <person name="Sutton G."/>
            <person name="Sutton G.G."/>
            <person name="Tao W."/>
            <person name="Teichmann S."/>
            <person name="Tobari Y.N."/>
            <person name="Tomimura Y."/>
            <person name="Tsolas J.M."/>
            <person name="Valente V.L."/>
            <person name="Venter E."/>
            <person name="Venter J.C."/>
            <person name="Vicario S."/>
            <person name="Vieira F.G."/>
            <person name="Vilella A.J."/>
            <person name="Villasante A."/>
            <person name="Walenz B."/>
            <person name="Wang J."/>
            <person name="Wasserman M."/>
            <person name="Watts T."/>
            <person name="Wilson D."/>
            <person name="Wilson R.K."/>
            <person name="Wing R.A."/>
            <person name="Wolfner M.F."/>
            <person name="Wong A."/>
            <person name="Wong G.K."/>
            <person name="Wu C.I."/>
            <person name="Wu G."/>
            <person name="Yamamoto D."/>
            <person name="Yang H.P."/>
            <person name="Yang S.P."/>
            <person name="Yorke J.A."/>
            <person name="Yoshida K."/>
            <person name="Zdobnov E."/>
            <person name="Zhang P."/>
            <person name="Zhang Y."/>
            <person name="Zimin A.V."/>
            <person name="Baldwin J."/>
            <person name="Abdouelleil A."/>
            <person name="Abdulkadir J."/>
            <person name="Abebe A."/>
            <person name="Abera B."/>
            <person name="Abreu J."/>
            <person name="Acer S.C."/>
            <person name="Aftuck L."/>
            <person name="Alexander A."/>
            <person name="An P."/>
            <person name="Anderson E."/>
            <person name="Anderson S."/>
            <person name="Arachi H."/>
            <person name="Azer M."/>
            <person name="Bachantsang P."/>
            <person name="Barry A."/>
            <person name="Bayul T."/>
            <person name="Berlin A."/>
            <person name="Bessette D."/>
            <person name="Bloom T."/>
            <person name="Blye J."/>
            <person name="Boguslavskiy L."/>
            <person name="Bonnet C."/>
            <person name="Boukhgalter B."/>
            <person name="Bourzgui I."/>
            <person name="Brown A."/>
            <person name="Cahill P."/>
            <person name="Channer S."/>
            <person name="Cheshatsang Y."/>
            <person name="Chuda L."/>
            <person name="Citroen M."/>
            <person name="Collymore A."/>
            <person name="Cooke P."/>
            <person name="Costello M."/>
            <person name="D'Aco K."/>
            <person name="Daza R."/>
            <person name="De Haan G."/>
            <person name="DeGray S."/>
            <person name="DeMaso C."/>
            <person name="Dhargay N."/>
            <person name="Dooley K."/>
            <person name="Dooley E."/>
            <person name="Doricent M."/>
            <person name="Dorje P."/>
            <person name="Dorjee K."/>
            <person name="Dupes A."/>
            <person name="Elong R."/>
            <person name="Falk J."/>
            <person name="Farina A."/>
            <person name="Faro S."/>
            <person name="Ferguson D."/>
            <person name="Fisher S."/>
            <person name="Foley C.D."/>
            <person name="Franke A."/>
            <person name="Friedrich D."/>
            <person name="Gadbois L."/>
            <person name="Gearin G."/>
            <person name="Gearin C.R."/>
            <person name="Giannoukos G."/>
            <person name="Goode T."/>
            <person name="Graham J."/>
            <person name="Grandbois E."/>
            <person name="Grewal S."/>
            <person name="Gyaltsen K."/>
            <person name="Hafez N."/>
            <person name="Hagos B."/>
            <person name="Hall J."/>
            <person name="Henson C."/>
            <person name="Hollinger A."/>
            <person name="Honan T."/>
            <person name="Huard M.D."/>
            <person name="Hughes L."/>
            <person name="Hurhula B."/>
            <person name="Husby M.E."/>
            <person name="Kamat A."/>
            <person name="Kanga B."/>
            <person name="Kashin S."/>
            <person name="Khazanovich D."/>
            <person name="Kisner P."/>
            <person name="Lance K."/>
            <person name="Lara M."/>
            <person name="Lee W."/>
            <person name="Lennon N."/>
            <person name="Letendre F."/>
            <person name="LeVine R."/>
            <person name="Lipovsky A."/>
            <person name="Liu X."/>
            <person name="Liu J."/>
            <person name="Liu S."/>
            <person name="Lokyitsang T."/>
            <person name="Lokyitsang Y."/>
            <person name="Lubonja R."/>
            <person name="Lui A."/>
            <person name="MacDonald P."/>
            <person name="Magnisalis V."/>
            <person name="Maru K."/>
            <person name="Matthews C."/>
            <person name="McCusker W."/>
            <person name="McDonough S."/>
            <person name="Mehta T."/>
            <person name="Meldrim J."/>
            <person name="Meneus L."/>
            <person name="Mihai O."/>
            <person name="Mihalev A."/>
            <person name="Mihova T."/>
            <person name="Mittelman R."/>
            <person name="Mlenga V."/>
            <person name="Montmayeur A."/>
            <person name="Mulrain L."/>
            <person name="Navidi A."/>
            <person name="Naylor J."/>
            <person name="Negash T."/>
            <person name="Nguyen T."/>
            <person name="Nguyen N."/>
            <person name="Nicol R."/>
            <person name="Norbu C."/>
            <person name="Norbu N."/>
            <person name="Novod N."/>
            <person name="O'Neill B."/>
            <person name="Osman S."/>
            <person name="Markiewicz E."/>
            <person name="Oyono O.L."/>
            <person name="Patti C."/>
            <person name="Phunkhang P."/>
            <person name="Pierre F."/>
            <person name="Priest M."/>
            <person name="Raghuraman S."/>
            <person name="Rege F."/>
            <person name="Reyes R."/>
            <person name="Rise C."/>
            <person name="Rogov P."/>
            <person name="Ross K."/>
            <person name="Ryan E."/>
            <person name="Settipalli S."/>
            <person name="Shea T."/>
            <person name="Sherpa N."/>
            <person name="Shi L."/>
            <person name="Shih D."/>
            <person name="Sparrow T."/>
            <person name="Spaulding J."/>
            <person name="Stalker J."/>
            <person name="Stange-Thomann N."/>
            <person name="Stavropoulos S."/>
            <person name="Stone C."/>
            <person name="Strader C."/>
            <person name="Tesfaye S."/>
            <person name="Thomson T."/>
            <person name="Thoulutsang Y."/>
            <person name="Thoulutsang D."/>
            <person name="Topham K."/>
            <person name="Topping I."/>
            <person name="Tsamla T."/>
            <person name="Vassiliev H."/>
            <person name="Vo A."/>
            <person name="Wangchuk T."/>
            <person name="Wangdi T."/>
            <person name="Weiand M."/>
            <person name="Wilkinson J."/>
            <person name="Wilson A."/>
            <person name="Yadav S."/>
            <person name="Young G."/>
            <person name="Yu Q."/>
            <person name="Zembek L."/>
            <person name="Zhong D."/>
            <person name="Zimmer A."/>
            <person name="Zwirko Z."/>
            <person name="Jaffe D.B."/>
            <person name="Alvarez P."/>
            <person name="Brockman W."/>
            <person name="Butler J."/>
            <person name="Chin C."/>
            <person name="Gnerre S."/>
            <person name="Grabherr M."/>
            <person name="Kleber M."/>
            <person name="Mauceli E."/>
            <person name="MacCallum I."/>
        </authorList>
    </citation>
    <scope>NUCLEOTIDE SEQUENCE [LARGE SCALE GENOMIC DNA]</scope>
    <source>
        <strain evidence="3">Tucson 14030-0811.24</strain>
    </source>
</reference>
<evidence type="ECO:0000313" key="3">
    <source>
        <dbReference type="Proteomes" id="UP000007798"/>
    </source>
</evidence>
<evidence type="ECO:0000313" key="2">
    <source>
        <dbReference type="EMBL" id="KRG00407.1"/>
    </source>
</evidence>
<dbReference type="GO" id="GO:0047620">
    <property type="term" value="F:acylglycerol kinase activity"/>
    <property type="evidence" value="ECO:0007669"/>
    <property type="project" value="UniProtKB-EC"/>
</dbReference>
<dbReference type="InParanoid" id="A0A0Q9X703"/>
<dbReference type="SUPFAM" id="SSF111331">
    <property type="entry name" value="NAD kinase/diacylglycerol kinase-like"/>
    <property type="match status" value="1"/>
</dbReference>
<dbReference type="InterPro" id="IPR050187">
    <property type="entry name" value="Lipid_Phosphate_FormReg"/>
</dbReference>
<dbReference type="PANTHER" id="PTHR12358:SF31">
    <property type="entry name" value="ACYLGLYCEROL KINASE, MITOCHONDRIAL"/>
    <property type="match status" value="1"/>
</dbReference>
<dbReference type="EMBL" id="CH964294">
    <property type="protein sequence ID" value="KRG00407.1"/>
    <property type="molecule type" value="Genomic_DNA"/>
</dbReference>
<dbReference type="GO" id="GO:0005758">
    <property type="term" value="C:mitochondrial intermembrane space"/>
    <property type="evidence" value="ECO:0007669"/>
    <property type="project" value="UniProtKB-SubCell"/>
</dbReference>
<dbReference type="OrthoDB" id="9979394at2759"/>
<dbReference type="GO" id="GO:0046513">
    <property type="term" value="P:ceramide biosynthetic process"/>
    <property type="evidence" value="ECO:0007669"/>
    <property type="project" value="TreeGrafter"/>
</dbReference>
<dbReference type="STRING" id="7260.A0A0Q9X703"/>
<dbReference type="FunCoup" id="A0A0Q9X703">
    <property type="interactions" value="1016"/>
</dbReference>
<dbReference type="GO" id="GO:0004143">
    <property type="term" value="F:ATP-dependent diacylglycerol kinase activity"/>
    <property type="evidence" value="ECO:0007669"/>
    <property type="project" value="UniProtKB-EC"/>
</dbReference>
<gene>
    <name evidence="2" type="primary">Dwil\GK18606</name>
    <name evidence="2" type="ORF">Dwil_GK18606</name>
</gene>
<accession>A0A0Q9X703</accession>
<feature type="domain" description="DAGKc" evidence="1">
    <location>
        <begin position="87"/>
        <end position="160"/>
    </location>
</feature>
<dbReference type="AlphaFoldDB" id="A0A0Q9X703"/>
<protein>
    <recommendedName>
        <fullName evidence="1">DAGKc domain-containing protein</fullName>
    </recommendedName>
</protein>
<dbReference type="Pfam" id="PF00781">
    <property type="entry name" value="DAGK_cat"/>
    <property type="match status" value="1"/>
</dbReference>
<dbReference type="Proteomes" id="UP000007798">
    <property type="component" value="Unassembled WGS sequence"/>
</dbReference>
<sequence length="433" mass="48168">MARSKTLQETSPTSLLVERRNWRSTEGLPNRKKALPTGKEATGCKLAIKPNPLLWYDGILRIPLPQGCETIGYADDEALVIVANDLEFKKYCEPLLHLAGYKVEIFRTNHIGHAKSFIEEITNLPDVVVVAGGEGTTSEVVTGLLRRTGDLCPLTLLPLGRKSESPSINFAITGNDLDSVKSLTSALLPLLKNQFEYKSVIQCDVLSNYDNINEQSANRLKPIFGLNRFSWGILKNIDSSKDKYWYFGPVKHYVAALLTSTSNKSNWSFEIAYEYTPPCPGCRNCAVLNRPMAPTPAVNDSGSFFIRKLVTPKIEPSSQKFSKKHILNNNCSTQIKGKIEANDLTIACSQNKENFVELESKFINSLHPGWDFIKNIPNIAISNIQPSLVLKSRTIQLYPSSPKASLLYSIDGEEYDARPIKISVVPNAIKVFC</sequence>
<keyword evidence="3" id="KW-1185">Reference proteome</keyword>
<dbReference type="GO" id="GO:0046512">
    <property type="term" value="P:sphingosine biosynthetic process"/>
    <property type="evidence" value="ECO:0007669"/>
    <property type="project" value="TreeGrafter"/>
</dbReference>
<dbReference type="GO" id="GO:0005743">
    <property type="term" value="C:mitochondrial inner membrane"/>
    <property type="evidence" value="ECO:0007669"/>
    <property type="project" value="UniProtKB-SubCell"/>
</dbReference>
<dbReference type="InterPro" id="IPR016064">
    <property type="entry name" value="NAD/diacylglycerol_kinase_sf"/>
</dbReference>
<dbReference type="GO" id="GO:0005524">
    <property type="term" value="F:ATP binding"/>
    <property type="evidence" value="ECO:0007669"/>
    <property type="project" value="UniProtKB-KW"/>
</dbReference>
<dbReference type="GO" id="GO:0046486">
    <property type="term" value="P:glycerolipid metabolic process"/>
    <property type="evidence" value="ECO:0007669"/>
    <property type="project" value="UniProtKB-UniPathway"/>
</dbReference>
<dbReference type="Gene3D" id="3.40.50.10330">
    <property type="entry name" value="Probable inorganic polyphosphate/atp-NAD kinase, domain 1"/>
    <property type="match status" value="1"/>
</dbReference>
<dbReference type="PANTHER" id="PTHR12358">
    <property type="entry name" value="SPHINGOSINE KINASE"/>
    <property type="match status" value="1"/>
</dbReference>